<protein>
    <submittedName>
        <fullName evidence="3">Effector-binding domain-containing protein</fullName>
    </submittedName>
</protein>
<proteinExistence type="predicted"/>
<reference evidence="4" key="1">
    <citation type="submission" date="2016-11" db="EMBL/GenBank/DDBJ databases">
        <authorList>
            <person name="Varghese N."/>
            <person name="Submissions S."/>
        </authorList>
    </citation>
    <scope>NUCLEOTIDE SEQUENCE [LARGE SCALE GENOMIC DNA]</scope>
    <source>
        <strain evidence="4">DSM 14834</strain>
    </source>
</reference>
<gene>
    <name evidence="3" type="ORF">SAMN02745204_00110</name>
</gene>
<dbReference type="Proteomes" id="UP000242857">
    <property type="component" value="Unassembled WGS sequence"/>
</dbReference>
<accession>A0A1M4S7D5</accession>
<organism evidence="3 4">
    <name type="scientific">Thermomonas hydrothermalis</name>
    <dbReference type="NCBI Taxonomy" id="213588"/>
    <lineage>
        <taxon>Bacteria</taxon>
        <taxon>Pseudomonadati</taxon>
        <taxon>Pseudomonadota</taxon>
        <taxon>Gammaproteobacteria</taxon>
        <taxon>Lysobacterales</taxon>
        <taxon>Lysobacteraceae</taxon>
        <taxon>Thermomonas</taxon>
    </lineage>
</organism>
<dbReference type="Gene3D" id="3.20.80.10">
    <property type="entry name" value="Regulatory factor, effector binding domain"/>
    <property type="match status" value="1"/>
</dbReference>
<dbReference type="AlphaFoldDB" id="A0A1M4S7D5"/>
<keyword evidence="1" id="KW-0812">Transmembrane</keyword>
<dbReference type="OrthoDB" id="5293446at2"/>
<evidence type="ECO:0000313" key="4">
    <source>
        <dbReference type="Proteomes" id="UP000242857"/>
    </source>
</evidence>
<dbReference type="InterPro" id="IPR011256">
    <property type="entry name" value="Reg_factor_effector_dom_sf"/>
</dbReference>
<dbReference type="STRING" id="213588.SAMN02745204_00110"/>
<feature type="domain" description="GyrI-like small molecule binding" evidence="2">
    <location>
        <begin position="257"/>
        <end position="353"/>
    </location>
</feature>
<dbReference type="RefSeq" id="WP_072754679.1">
    <property type="nucleotide sequence ID" value="NZ_FQUK01000001.1"/>
</dbReference>
<dbReference type="InterPro" id="IPR029442">
    <property type="entry name" value="GyrI-like"/>
</dbReference>
<sequence>MTRLLEILISLLIVFTLYLVVGLLLPSSRFLVEKAETNRKLTIVFDTLNSFRRFKDWNPLVLRDPSMQLTLSGPEEGVGARLDYASKNERIGKGSYKIVESVPREKIVIDIDNIERGKNKRTAFYLKPTGRNNRNVEITQTYFVDYGWNLLGRYAGLYVARHVGDDMKLGLARLTTMLASIPNVDYAANGSKMSTPQVVDRPAEDVLYVSAGAVERGNAQIQSSINANSEWIKRVIEANGLEAVGPVRIITTDLGRETYTFDVAQVVRRKDGGPVGKITLQGPVKYEQVPAGRAVMASYTGYMAELDNVRNALRAWAATHGYDIKDRAYEDYKAGVAAAFTADGKFDVYWPIK</sequence>
<dbReference type="EMBL" id="FQUK01000001">
    <property type="protein sequence ID" value="SHE28100.1"/>
    <property type="molecule type" value="Genomic_DNA"/>
</dbReference>
<feature type="transmembrane region" description="Helical" evidence="1">
    <location>
        <begin position="7"/>
        <end position="25"/>
    </location>
</feature>
<keyword evidence="1" id="KW-1133">Transmembrane helix</keyword>
<name>A0A1M4S7D5_9GAMM</name>
<keyword evidence="1" id="KW-0472">Membrane</keyword>
<dbReference type="SUPFAM" id="SSF55136">
    <property type="entry name" value="Probable bacterial effector-binding domain"/>
    <property type="match status" value="1"/>
</dbReference>
<dbReference type="SUPFAM" id="SSF55961">
    <property type="entry name" value="Bet v1-like"/>
    <property type="match status" value="1"/>
</dbReference>
<evidence type="ECO:0000313" key="3">
    <source>
        <dbReference type="EMBL" id="SHE28100.1"/>
    </source>
</evidence>
<dbReference type="Pfam" id="PF06445">
    <property type="entry name" value="GyrI-like"/>
    <property type="match status" value="1"/>
</dbReference>
<evidence type="ECO:0000259" key="2">
    <source>
        <dbReference type="Pfam" id="PF06445"/>
    </source>
</evidence>
<keyword evidence="4" id="KW-1185">Reference proteome</keyword>
<evidence type="ECO:0000256" key="1">
    <source>
        <dbReference type="SAM" id="Phobius"/>
    </source>
</evidence>